<name>A0A7W9YFC9_9ACTN</name>
<evidence type="ECO:0000313" key="2">
    <source>
        <dbReference type="Proteomes" id="UP000546642"/>
    </source>
</evidence>
<reference evidence="1 2" key="1">
    <citation type="submission" date="2020-08" db="EMBL/GenBank/DDBJ databases">
        <title>Sequencing the genomes of 1000 actinobacteria strains.</title>
        <authorList>
            <person name="Klenk H.-P."/>
        </authorList>
    </citation>
    <scope>NUCLEOTIDE SEQUENCE [LARGE SCALE GENOMIC DNA]</scope>
    <source>
        <strain evidence="1 2">DSM 46659</strain>
    </source>
</reference>
<dbReference type="Proteomes" id="UP000546642">
    <property type="component" value="Unassembled WGS sequence"/>
</dbReference>
<dbReference type="EMBL" id="JACHDS010000001">
    <property type="protein sequence ID" value="MBB6170446.1"/>
    <property type="molecule type" value="Genomic_DNA"/>
</dbReference>
<proteinExistence type="predicted"/>
<evidence type="ECO:0000313" key="1">
    <source>
        <dbReference type="EMBL" id="MBB6170446.1"/>
    </source>
</evidence>
<protein>
    <submittedName>
        <fullName evidence="1">Uncharacterized protein</fullName>
    </submittedName>
</protein>
<sequence length="83" mass="8762">MGELPIEEVSRQLPEPVQEPEVVDTAHADGRRPAAIVPPDVAAAGASVIEALEDSADIAAAEAAREEPGERIPAERLWEELGV</sequence>
<keyword evidence="2" id="KW-1185">Reference proteome</keyword>
<comment type="caution">
    <text evidence="1">The sequence shown here is derived from an EMBL/GenBank/DDBJ whole genome shotgun (WGS) entry which is preliminary data.</text>
</comment>
<accession>A0A7W9YFC9</accession>
<organism evidence="1 2">
    <name type="scientific">Nocardiopsis mwathae</name>
    <dbReference type="NCBI Taxonomy" id="1472723"/>
    <lineage>
        <taxon>Bacteria</taxon>
        <taxon>Bacillati</taxon>
        <taxon>Actinomycetota</taxon>
        <taxon>Actinomycetes</taxon>
        <taxon>Streptosporangiales</taxon>
        <taxon>Nocardiopsidaceae</taxon>
        <taxon>Nocardiopsis</taxon>
    </lineage>
</organism>
<dbReference type="AlphaFoldDB" id="A0A7W9YFC9"/>
<gene>
    <name evidence="1" type="ORF">HNR23_000506</name>
</gene>
<dbReference type="RefSeq" id="WP_184073110.1">
    <property type="nucleotide sequence ID" value="NZ_JACHDS010000001.1"/>
</dbReference>